<reference evidence="1 2" key="1">
    <citation type="submission" date="2021-06" db="EMBL/GenBank/DDBJ databases">
        <title>Caerostris extrusa draft genome.</title>
        <authorList>
            <person name="Kono N."/>
            <person name="Arakawa K."/>
        </authorList>
    </citation>
    <scope>NUCLEOTIDE SEQUENCE [LARGE SCALE GENOMIC DNA]</scope>
</reference>
<dbReference type="EMBL" id="BPLR01013045">
    <property type="protein sequence ID" value="GIY58272.1"/>
    <property type="molecule type" value="Genomic_DNA"/>
</dbReference>
<sequence>MTAHSNGLADDRKSISVPVFLVTFAYWATEGSFGKLSFRYISFSQGDVGVLNGKPINSEFEAIRFD</sequence>
<name>A0AAV4UKK5_CAEEX</name>
<protein>
    <submittedName>
        <fullName evidence="1">Uncharacterized protein</fullName>
    </submittedName>
</protein>
<accession>A0AAV4UKK5</accession>
<proteinExistence type="predicted"/>
<dbReference type="AlphaFoldDB" id="A0AAV4UKK5"/>
<keyword evidence="2" id="KW-1185">Reference proteome</keyword>
<organism evidence="1 2">
    <name type="scientific">Caerostris extrusa</name>
    <name type="common">Bark spider</name>
    <name type="synonym">Caerostris bankana</name>
    <dbReference type="NCBI Taxonomy" id="172846"/>
    <lineage>
        <taxon>Eukaryota</taxon>
        <taxon>Metazoa</taxon>
        <taxon>Ecdysozoa</taxon>
        <taxon>Arthropoda</taxon>
        <taxon>Chelicerata</taxon>
        <taxon>Arachnida</taxon>
        <taxon>Araneae</taxon>
        <taxon>Araneomorphae</taxon>
        <taxon>Entelegynae</taxon>
        <taxon>Araneoidea</taxon>
        <taxon>Araneidae</taxon>
        <taxon>Caerostris</taxon>
    </lineage>
</organism>
<gene>
    <name evidence="1" type="ORF">CEXT_158581</name>
</gene>
<dbReference type="Proteomes" id="UP001054945">
    <property type="component" value="Unassembled WGS sequence"/>
</dbReference>
<evidence type="ECO:0000313" key="1">
    <source>
        <dbReference type="EMBL" id="GIY58272.1"/>
    </source>
</evidence>
<evidence type="ECO:0000313" key="2">
    <source>
        <dbReference type="Proteomes" id="UP001054945"/>
    </source>
</evidence>
<comment type="caution">
    <text evidence="1">The sequence shown here is derived from an EMBL/GenBank/DDBJ whole genome shotgun (WGS) entry which is preliminary data.</text>
</comment>